<dbReference type="InterPro" id="IPR017853">
    <property type="entry name" value="GH"/>
</dbReference>
<dbReference type="SUPFAM" id="SSF51445">
    <property type="entry name" value="(Trans)glycosidases"/>
    <property type="match status" value="1"/>
</dbReference>
<protein>
    <recommendedName>
        <fullName evidence="2">DUF4434 domain-containing protein</fullName>
    </recommendedName>
</protein>
<dbReference type="InterPro" id="IPR027849">
    <property type="entry name" value="DUF4434"/>
</dbReference>
<reference evidence="4" key="1">
    <citation type="submission" date="2016-10" db="EMBL/GenBank/DDBJ databases">
        <authorList>
            <person name="Varghese N."/>
            <person name="Submissions S."/>
        </authorList>
    </citation>
    <scope>NUCLEOTIDE SEQUENCE [LARGE SCALE GENOMIC DNA]</scope>
    <source>
        <strain evidence="4">DSM 25811 / CCM 8410 / LMG 26954 / E90</strain>
    </source>
</reference>
<dbReference type="RefSeq" id="WP_090389133.1">
    <property type="nucleotide sequence ID" value="NZ_FMZO01000002.1"/>
</dbReference>
<dbReference type="OrthoDB" id="9773189at2"/>
<evidence type="ECO:0000259" key="2">
    <source>
        <dbReference type="Pfam" id="PF14488"/>
    </source>
</evidence>
<feature type="signal peptide" evidence="1">
    <location>
        <begin position="1"/>
        <end position="23"/>
    </location>
</feature>
<organism evidence="3 4">
    <name type="scientific">Niabella drilacis (strain DSM 25811 / CCM 8410 / CCUG 62505 / LMG 26954 / E90)</name>
    <dbReference type="NCBI Taxonomy" id="1285928"/>
    <lineage>
        <taxon>Bacteria</taxon>
        <taxon>Pseudomonadati</taxon>
        <taxon>Bacteroidota</taxon>
        <taxon>Chitinophagia</taxon>
        <taxon>Chitinophagales</taxon>
        <taxon>Chitinophagaceae</taxon>
        <taxon>Niabella</taxon>
    </lineage>
</organism>
<proteinExistence type="predicted"/>
<evidence type="ECO:0000313" key="4">
    <source>
        <dbReference type="Proteomes" id="UP000198757"/>
    </source>
</evidence>
<keyword evidence="4" id="KW-1185">Reference proteome</keyword>
<feature type="domain" description="DUF4434" evidence="2">
    <location>
        <begin position="39"/>
        <end position="281"/>
    </location>
</feature>
<dbReference type="EMBL" id="FMZO01000002">
    <property type="protein sequence ID" value="SDC50106.1"/>
    <property type="molecule type" value="Genomic_DNA"/>
</dbReference>
<dbReference type="AlphaFoldDB" id="A0A1G6M567"/>
<dbReference type="Proteomes" id="UP000198757">
    <property type="component" value="Unassembled WGS sequence"/>
</dbReference>
<sequence length="379" mass="43297">MKRIILTGFLGVALVLSGFNANASRVTSSGNNSTSRITVESEPDLLEIIYHIADKKGMKVISDINVAGGDLYGKLDAGTIADSMQQYIRQYHAQYGRHRSFWGWYLNHELNPVKTSDKAQSAFWQQVWKAAVDACHEVKPGSQVTISPFFLLDKQQFRGFEYLQPAEYEQWWAEALKAAGIDILMLQDSGAEHLGFFTMEERRAFFQAFKNACSKAGSQFWLNVETGEVAAKDWKEALEMEKTHQRKWVFTPIDRLKQKLNLAAEYGEGIVNWGYFPLMNPIKEEGPWPSGEVDGQPISFAGQQKAYHDYKTYYQQTRRSKNTPHIRGTLWMLRENYKGWSKAKLTAAITRQIDAQKAAGFDLLWITNTPQHVSWLKHP</sequence>
<name>A0A1G6M567_NIADE</name>
<gene>
    <name evidence="3" type="ORF">SAMN04487894_102546</name>
</gene>
<dbReference type="Pfam" id="PF14488">
    <property type="entry name" value="DUF4434"/>
    <property type="match status" value="1"/>
</dbReference>
<evidence type="ECO:0000256" key="1">
    <source>
        <dbReference type="SAM" id="SignalP"/>
    </source>
</evidence>
<keyword evidence="1" id="KW-0732">Signal</keyword>
<dbReference type="Gene3D" id="3.20.20.80">
    <property type="entry name" value="Glycosidases"/>
    <property type="match status" value="1"/>
</dbReference>
<accession>A0A1G6M567</accession>
<feature type="chain" id="PRO_5011792327" description="DUF4434 domain-containing protein" evidence="1">
    <location>
        <begin position="24"/>
        <end position="379"/>
    </location>
</feature>
<evidence type="ECO:0000313" key="3">
    <source>
        <dbReference type="EMBL" id="SDC50106.1"/>
    </source>
</evidence>